<protein>
    <submittedName>
        <fullName evidence="3">Putative signal peptide protein</fullName>
    </submittedName>
</protein>
<feature type="transmembrane region" description="Helical" evidence="1">
    <location>
        <begin position="69"/>
        <end position="91"/>
    </location>
</feature>
<keyword evidence="4" id="KW-1185">Reference proteome</keyword>
<name>A0A0L6VF81_9BASI</name>
<keyword evidence="1" id="KW-0812">Transmembrane</keyword>
<comment type="caution">
    <text evidence="3">The sequence shown here is derived from an EMBL/GenBank/DDBJ whole genome shotgun (WGS) entry which is preliminary data.</text>
</comment>
<dbReference type="EMBL" id="LAVV01006554">
    <property type="protein sequence ID" value="KNZ59379.1"/>
    <property type="molecule type" value="Genomic_DNA"/>
</dbReference>
<feature type="transmembrane region" description="Helical" evidence="1">
    <location>
        <begin position="292"/>
        <end position="314"/>
    </location>
</feature>
<gene>
    <name evidence="3" type="ORF">VP01_1745g1</name>
</gene>
<reference evidence="3 4" key="1">
    <citation type="submission" date="2015-08" db="EMBL/GenBank/DDBJ databases">
        <title>Next Generation Sequencing and Analysis of the Genome of Puccinia sorghi L Schw, the Causal Agent of Maize Common Rust.</title>
        <authorList>
            <person name="Rochi L."/>
            <person name="Burguener G."/>
            <person name="Darino M."/>
            <person name="Turjanski A."/>
            <person name="Kreff E."/>
            <person name="Dieguez M.J."/>
            <person name="Sacco F."/>
        </authorList>
    </citation>
    <scope>NUCLEOTIDE SEQUENCE [LARGE SCALE GENOMIC DNA]</scope>
    <source>
        <strain evidence="3 4">RO10H11247</strain>
    </source>
</reference>
<accession>A0A0L6VF81</accession>
<organism evidence="3 4">
    <name type="scientific">Puccinia sorghi</name>
    <dbReference type="NCBI Taxonomy" id="27349"/>
    <lineage>
        <taxon>Eukaryota</taxon>
        <taxon>Fungi</taxon>
        <taxon>Dikarya</taxon>
        <taxon>Basidiomycota</taxon>
        <taxon>Pucciniomycotina</taxon>
        <taxon>Pucciniomycetes</taxon>
        <taxon>Pucciniales</taxon>
        <taxon>Pucciniaceae</taxon>
        <taxon>Puccinia</taxon>
    </lineage>
</organism>
<dbReference type="AlphaFoldDB" id="A0A0L6VF81"/>
<keyword evidence="1" id="KW-0472">Membrane</keyword>
<feature type="chain" id="PRO_5005568313" evidence="2">
    <location>
        <begin position="25"/>
        <end position="422"/>
    </location>
</feature>
<evidence type="ECO:0000256" key="1">
    <source>
        <dbReference type="SAM" id="Phobius"/>
    </source>
</evidence>
<keyword evidence="1" id="KW-1133">Transmembrane helix</keyword>
<proteinExistence type="predicted"/>
<evidence type="ECO:0000313" key="4">
    <source>
        <dbReference type="Proteomes" id="UP000037035"/>
    </source>
</evidence>
<dbReference type="Proteomes" id="UP000037035">
    <property type="component" value="Unassembled WGS sequence"/>
</dbReference>
<sequence>MHFPACHSFPLSLVPLLFTPRSIAAPTYQVESIGKSVLDGSTQLRHALPEDSFSYERVRRLRKPRLETVLILLLKKVPLPFLSLVICLFLLNKAPHRHHFNLESEGAVPNWKHLVRASKPRPRFFLLCILPQKPWMNHIARMKKKPWMNYIARMKKVSYKIPILIPFHQYIINHGGFKDIFRVKAYSQFKLDNQDQKRMEAHMEQFLSRLPEFNEITPKLEQIVTTWKKRLIEVEPSSTPLFAARFPTPSPPTWKHTYCLSSPSDSMMFAISSRRFRSGQTKKRTNTCSQHSLSLSSPIKLFSLLLPILLPFLVRCLFGPLRYIYIYIHICADSFIKVAKKKKEKKNQYTRDELLKPGFILTISHTSRVNPRNYRRHNCGEYFKKLSYLISASDPNKVYFQRMIKRNKKKKNALNISDNIDV</sequence>
<keyword evidence="2" id="KW-0732">Signal</keyword>
<dbReference type="VEuPathDB" id="FungiDB:VP01_1745g1"/>
<feature type="signal peptide" evidence="2">
    <location>
        <begin position="1"/>
        <end position="24"/>
    </location>
</feature>
<evidence type="ECO:0000313" key="3">
    <source>
        <dbReference type="EMBL" id="KNZ59379.1"/>
    </source>
</evidence>
<evidence type="ECO:0000256" key="2">
    <source>
        <dbReference type="SAM" id="SignalP"/>
    </source>
</evidence>